<dbReference type="AlphaFoldDB" id="A0A7J9AEP3"/>
<dbReference type="EMBL" id="JABEZV010000010">
    <property type="protein sequence ID" value="MBA0722465.1"/>
    <property type="molecule type" value="Genomic_DNA"/>
</dbReference>
<proteinExistence type="predicted"/>
<evidence type="ECO:0000256" key="1">
    <source>
        <dbReference type="SAM" id="MobiDB-lite"/>
    </source>
</evidence>
<evidence type="ECO:0000313" key="3">
    <source>
        <dbReference type="Proteomes" id="UP000593574"/>
    </source>
</evidence>
<dbReference type="Proteomes" id="UP000593574">
    <property type="component" value="Unassembled WGS sequence"/>
</dbReference>
<evidence type="ECO:0000313" key="2">
    <source>
        <dbReference type="EMBL" id="MBA0722465.1"/>
    </source>
</evidence>
<accession>A0A7J9AEP3</accession>
<protein>
    <submittedName>
        <fullName evidence="2">Uncharacterized protein</fullName>
    </submittedName>
</protein>
<feature type="region of interest" description="Disordered" evidence="1">
    <location>
        <begin position="1"/>
        <end position="20"/>
    </location>
</feature>
<name>A0A7J9AEP3_9ROSI</name>
<keyword evidence="3" id="KW-1185">Reference proteome</keyword>
<sequence length="110" mass="12286">MAATSGVHVRHAKRSSKSLQRCVGPTCRSSSHRSLGLCQLVDFDSNGRGATNYSQFLSFFSQGVGVKSNVNEEGTESTLKGTWDWERESKIREVCEEMERWAIKAQLRSS</sequence>
<comment type="caution">
    <text evidence="2">The sequence shown here is derived from an EMBL/GenBank/DDBJ whole genome shotgun (WGS) entry which is preliminary data.</text>
</comment>
<organism evidence="2 3">
    <name type="scientific">Gossypium laxum</name>
    <dbReference type="NCBI Taxonomy" id="34288"/>
    <lineage>
        <taxon>Eukaryota</taxon>
        <taxon>Viridiplantae</taxon>
        <taxon>Streptophyta</taxon>
        <taxon>Embryophyta</taxon>
        <taxon>Tracheophyta</taxon>
        <taxon>Spermatophyta</taxon>
        <taxon>Magnoliopsida</taxon>
        <taxon>eudicotyledons</taxon>
        <taxon>Gunneridae</taxon>
        <taxon>Pentapetalae</taxon>
        <taxon>rosids</taxon>
        <taxon>malvids</taxon>
        <taxon>Malvales</taxon>
        <taxon>Malvaceae</taxon>
        <taxon>Malvoideae</taxon>
        <taxon>Gossypium</taxon>
    </lineage>
</organism>
<reference evidence="2 3" key="1">
    <citation type="journal article" date="2019" name="Genome Biol. Evol.">
        <title>Insights into the evolution of the New World diploid cottons (Gossypium, subgenus Houzingenia) based on genome sequencing.</title>
        <authorList>
            <person name="Grover C.E."/>
            <person name="Arick M.A. 2nd"/>
            <person name="Thrash A."/>
            <person name="Conover J.L."/>
            <person name="Sanders W.S."/>
            <person name="Peterson D.G."/>
            <person name="Frelichowski J.E."/>
            <person name="Scheffler J.A."/>
            <person name="Scheffler B.E."/>
            <person name="Wendel J.F."/>
        </authorList>
    </citation>
    <scope>NUCLEOTIDE SEQUENCE [LARGE SCALE GENOMIC DNA]</scope>
    <source>
        <strain evidence="2">4</strain>
        <tissue evidence="2">Leaf</tissue>
    </source>
</reference>
<gene>
    <name evidence="2" type="ORF">Golax_003142</name>
</gene>